<sequence>MADAARIVALARDWIGTPYVHQASVQGAGSDCLGLIRGLWRALYGSEPEAAPPYTPDWGEFGATEFLMAGAARHLPAVPRERALSAGQVLLFRMRPGAVAKHLGVLVEDGAEPRFVHAYTHHGVIESPLTMPWRNRIAARFRFP</sequence>
<proteinExistence type="inferred from homology"/>
<evidence type="ECO:0000256" key="2">
    <source>
        <dbReference type="ARBA" id="ARBA00022670"/>
    </source>
</evidence>
<evidence type="ECO:0000256" key="3">
    <source>
        <dbReference type="ARBA" id="ARBA00022801"/>
    </source>
</evidence>
<evidence type="ECO:0000313" key="7">
    <source>
        <dbReference type="Proteomes" id="UP001224997"/>
    </source>
</evidence>
<evidence type="ECO:0000259" key="5">
    <source>
        <dbReference type="PROSITE" id="PS51935"/>
    </source>
</evidence>
<dbReference type="Proteomes" id="UP001224997">
    <property type="component" value="Unassembled WGS sequence"/>
</dbReference>
<dbReference type="Gene3D" id="3.90.1720.10">
    <property type="entry name" value="endopeptidase domain like (from Nostoc punctiforme)"/>
    <property type="match status" value="1"/>
</dbReference>
<accession>A0ABT9J775</accession>
<dbReference type="NCBIfam" id="TIGR02219">
    <property type="entry name" value="phage_NlpC_fam"/>
    <property type="match status" value="1"/>
</dbReference>
<keyword evidence="3" id="KW-0378">Hydrolase</keyword>
<keyword evidence="7" id="KW-1185">Reference proteome</keyword>
<dbReference type="InterPro" id="IPR038765">
    <property type="entry name" value="Papain-like_cys_pep_sf"/>
</dbReference>
<reference evidence="6 7" key="1">
    <citation type="submission" date="2023-08" db="EMBL/GenBank/DDBJ databases">
        <authorList>
            <person name="Park J.-S."/>
        </authorList>
    </citation>
    <scope>NUCLEOTIDE SEQUENCE [LARGE SCALE GENOMIC DNA]</scope>
    <source>
        <strain evidence="6 7">2205BS29-5</strain>
    </source>
</reference>
<protein>
    <submittedName>
        <fullName evidence="6">Peptidase</fullName>
    </submittedName>
</protein>
<keyword evidence="2" id="KW-0645">Protease</keyword>
<name>A0ABT9J775_9RHOB</name>
<comment type="similarity">
    <text evidence="1">Belongs to the peptidase C40 family.</text>
</comment>
<dbReference type="PROSITE" id="PS51935">
    <property type="entry name" value="NLPC_P60"/>
    <property type="match status" value="1"/>
</dbReference>
<evidence type="ECO:0000256" key="1">
    <source>
        <dbReference type="ARBA" id="ARBA00007074"/>
    </source>
</evidence>
<dbReference type="InterPro" id="IPR011929">
    <property type="entry name" value="Phage_pept_NlpC/P60"/>
</dbReference>
<evidence type="ECO:0000313" key="6">
    <source>
        <dbReference type="EMBL" id="MDP5305647.1"/>
    </source>
</evidence>
<dbReference type="SUPFAM" id="SSF54001">
    <property type="entry name" value="Cysteine proteinases"/>
    <property type="match status" value="1"/>
</dbReference>
<gene>
    <name evidence="6" type="ORF">Q5Y72_00860</name>
</gene>
<feature type="domain" description="NlpC/P60" evidence="5">
    <location>
        <begin position="1"/>
        <end position="144"/>
    </location>
</feature>
<comment type="caution">
    <text evidence="6">The sequence shown here is derived from an EMBL/GenBank/DDBJ whole genome shotgun (WGS) entry which is preliminary data.</text>
</comment>
<dbReference type="InterPro" id="IPR000064">
    <property type="entry name" value="NLP_P60_dom"/>
</dbReference>
<dbReference type="EMBL" id="JAVAMQ010000001">
    <property type="protein sequence ID" value="MDP5305647.1"/>
    <property type="molecule type" value="Genomic_DNA"/>
</dbReference>
<evidence type="ECO:0000256" key="4">
    <source>
        <dbReference type="ARBA" id="ARBA00022807"/>
    </source>
</evidence>
<keyword evidence="4" id="KW-0788">Thiol protease</keyword>
<organism evidence="6 7">
    <name type="scientific">Paracoccus spongiarum</name>
    <dbReference type="NCBI Taxonomy" id="3064387"/>
    <lineage>
        <taxon>Bacteria</taxon>
        <taxon>Pseudomonadati</taxon>
        <taxon>Pseudomonadota</taxon>
        <taxon>Alphaproteobacteria</taxon>
        <taxon>Rhodobacterales</taxon>
        <taxon>Paracoccaceae</taxon>
        <taxon>Paracoccus</taxon>
    </lineage>
</organism>